<feature type="domain" description="ABC transporter" evidence="5">
    <location>
        <begin position="7"/>
        <end position="255"/>
    </location>
</feature>
<feature type="region of interest" description="Disordered" evidence="4">
    <location>
        <begin position="260"/>
        <end position="296"/>
    </location>
</feature>
<evidence type="ECO:0000259" key="5">
    <source>
        <dbReference type="PROSITE" id="PS50893"/>
    </source>
</evidence>
<dbReference type="PROSITE" id="PS50893">
    <property type="entry name" value="ABC_TRANSPORTER_2"/>
    <property type="match status" value="1"/>
</dbReference>
<dbReference type="CDD" id="cd03219">
    <property type="entry name" value="ABC_Mj1267_LivG_branched"/>
    <property type="match status" value="1"/>
</dbReference>
<keyword evidence="2" id="KW-0547">Nucleotide-binding</keyword>
<dbReference type="AlphaFoldDB" id="A0A6L5GER6"/>
<dbReference type="InterPro" id="IPR027417">
    <property type="entry name" value="P-loop_NTPase"/>
</dbReference>
<evidence type="ECO:0000256" key="2">
    <source>
        <dbReference type="ARBA" id="ARBA00022741"/>
    </source>
</evidence>
<dbReference type="Pfam" id="PF12399">
    <property type="entry name" value="BCA_ABC_TP_C"/>
    <property type="match status" value="1"/>
</dbReference>
<dbReference type="Pfam" id="PF00005">
    <property type="entry name" value="ABC_tran"/>
    <property type="match status" value="1"/>
</dbReference>
<dbReference type="InterPro" id="IPR032823">
    <property type="entry name" value="BCA_ABC_TP_C"/>
</dbReference>
<dbReference type="EMBL" id="WIAO01000034">
    <property type="protein sequence ID" value="MQM28075.1"/>
    <property type="molecule type" value="Genomic_DNA"/>
</dbReference>
<dbReference type="SUPFAM" id="SSF52540">
    <property type="entry name" value="P-loop containing nucleoside triphosphate hydrolases"/>
    <property type="match status" value="1"/>
</dbReference>
<keyword evidence="1" id="KW-0813">Transport</keyword>
<proteinExistence type="predicted"/>
<feature type="compositionally biased region" description="Basic and acidic residues" evidence="4">
    <location>
        <begin position="286"/>
        <end position="296"/>
    </location>
</feature>
<evidence type="ECO:0000256" key="1">
    <source>
        <dbReference type="ARBA" id="ARBA00022448"/>
    </source>
</evidence>
<dbReference type="FunFam" id="3.40.50.300:FF:000421">
    <property type="entry name" value="Branched-chain amino acid ABC transporter ATP-binding protein"/>
    <property type="match status" value="1"/>
</dbReference>
<evidence type="ECO:0000313" key="7">
    <source>
        <dbReference type="Proteomes" id="UP000477750"/>
    </source>
</evidence>
<reference evidence="6 7" key="1">
    <citation type="submission" date="2019-10" db="EMBL/GenBank/DDBJ databases">
        <title>Glycomyces albidus sp. nov., a novel actinomycete isolated from rhizosphere soil of wheat (Triticum aestivum L.).</title>
        <authorList>
            <person name="Qian L."/>
        </authorList>
    </citation>
    <scope>NUCLEOTIDE SEQUENCE [LARGE SCALE GENOMIC DNA]</scope>
    <source>
        <strain evidence="6 7">NEAU-7082</strain>
    </source>
</reference>
<accession>A0A6L5GER6</accession>
<keyword evidence="3 6" id="KW-0067">ATP-binding</keyword>
<dbReference type="GO" id="GO:0005886">
    <property type="term" value="C:plasma membrane"/>
    <property type="evidence" value="ECO:0007669"/>
    <property type="project" value="TreeGrafter"/>
</dbReference>
<dbReference type="PANTHER" id="PTHR45772:SF9">
    <property type="entry name" value="CONSERVED COMPONENT OF ABC TRANSPORTER FOR NATURAL AMINO ACIDS"/>
    <property type="match status" value="1"/>
</dbReference>
<evidence type="ECO:0000313" key="6">
    <source>
        <dbReference type="EMBL" id="MQM28075.1"/>
    </source>
</evidence>
<dbReference type="SMART" id="SM00382">
    <property type="entry name" value="AAA"/>
    <property type="match status" value="1"/>
</dbReference>
<dbReference type="GO" id="GO:0016887">
    <property type="term" value="F:ATP hydrolysis activity"/>
    <property type="evidence" value="ECO:0007669"/>
    <property type="project" value="InterPro"/>
</dbReference>
<keyword evidence="7" id="KW-1185">Reference proteome</keyword>
<name>A0A6L5GER6_9ACTN</name>
<sequence>MSRRQLLKVEGLSLRFGGLQVLDDLSLTVREGRIVGLIGPNGAGKTSCFNCLTGIYRPQGGRVFFDGKDVSHLPTHRRARRGIARTWQNLGVIDALTVTENVMLAQHQRAGYSALAGMLGLAGTWHRERELRRDAAEIIEYFGLEDVADERAGELPYGVRKTCDMAMALATDPKMLMLDEPASGLSPEEALALGTTLRELRDRLRLTILMIEHHVPLVADVCDYVYVLNFGRLLTEGEPEAIQRHPEVIAAYLGGAAEPGAGSDGGTVPVAAADGPPDWPLVPEGPHSDGRPDGTA</sequence>
<comment type="caution">
    <text evidence="6">The sequence shown here is derived from an EMBL/GenBank/DDBJ whole genome shotgun (WGS) entry which is preliminary data.</text>
</comment>
<evidence type="ECO:0000256" key="3">
    <source>
        <dbReference type="ARBA" id="ARBA00022840"/>
    </source>
</evidence>
<dbReference type="GO" id="GO:0005524">
    <property type="term" value="F:ATP binding"/>
    <property type="evidence" value="ECO:0007669"/>
    <property type="project" value="UniProtKB-KW"/>
</dbReference>
<organism evidence="6 7">
    <name type="scientific">Glycomyces albidus</name>
    <dbReference type="NCBI Taxonomy" id="2656774"/>
    <lineage>
        <taxon>Bacteria</taxon>
        <taxon>Bacillati</taxon>
        <taxon>Actinomycetota</taxon>
        <taxon>Actinomycetes</taxon>
        <taxon>Glycomycetales</taxon>
        <taxon>Glycomycetaceae</taxon>
        <taxon>Glycomyces</taxon>
    </lineage>
</organism>
<dbReference type="InterPro" id="IPR051120">
    <property type="entry name" value="ABC_AA/LPS_Transport"/>
</dbReference>
<dbReference type="RefSeq" id="WP_153027182.1">
    <property type="nucleotide sequence ID" value="NZ_WIAO01000034.1"/>
</dbReference>
<dbReference type="InterPro" id="IPR003439">
    <property type="entry name" value="ABC_transporter-like_ATP-bd"/>
</dbReference>
<dbReference type="Gene3D" id="3.40.50.300">
    <property type="entry name" value="P-loop containing nucleotide triphosphate hydrolases"/>
    <property type="match status" value="1"/>
</dbReference>
<dbReference type="InterPro" id="IPR003593">
    <property type="entry name" value="AAA+_ATPase"/>
</dbReference>
<gene>
    <name evidence="6" type="ORF">GFD30_21285</name>
</gene>
<evidence type="ECO:0000256" key="4">
    <source>
        <dbReference type="SAM" id="MobiDB-lite"/>
    </source>
</evidence>
<dbReference type="PANTHER" id="PTHR45772">
    <property type="entry name" value="CONSERVED COMPONENT OF ABC TRANSPORTER FOR NATURAL AMINO ACIDS-RELATED"/>
    <property type="match status" value="1"/>
</dbReference>
<dbReference type="Proteomes" id="UP000477750">
    <property type="component" value="Unassembled WGS sequence"/>
</dbReference>
<protein>
    <submittedName>
        <fullName evidence="6">ATP-binding cassette domain-containing protein</fullName>
    </submittedName>
</protein>